<dbReference type="Proteomes" id="UP000319801">
    <property type="component" value="Unassembled WGS sequence"/>
</dbReference>
<sequence length="282" mass="31841">MWNEARVTLAPCALTDSDLKQLAGSVLIPNPSEDFFLMSGVEKDVRSCTRLSRRSGRRDILVLSHSHNRITASIRPHHPSSTVSSPSSINPRRRHCLSQTITRFAVAPCERRSHGSRHQTTGTVCNTSSPKNPQKEIRLSLRLCTPSAQKLQPQRVRLPLLFPSSSSTLPLHLLYFLSTSSSFPFSLSPPPLPPGAKNTYECRQTETQIESDDEDVYENAQTIFQKKEDSEESQDSDNDYMNVDADGQRSDEDDDYHNVEADEEKHDMDNDYEDEIYANCEV</sequence>
<dbReference type="OrthoDB" id="8960934at2759"/>
<proteinExistence type="predicted"/>
<keyword evidence="3" id="KW-1185">Reference proteome</keyword>
<gene>
    <name evidence="2" type="ORF">Baya_11538</name>
</gene>
<dbReference type="EMBL" id="VCAZ01000083">
    <property type="protein sequence ID" value="TSQ23971.1"/>
    <property type="molecule type" value="Genomic_DNA"/>
</dbReference>
<feature type="compositionally biased region" description="Low complexity" evidence="1">
    <location>
        <begin position="79"/>
        <end position="88"/>
    </location>
</feature>
<name>A0A556UZK2_BAGYA</name>
<organism evidence="2 3">
    <name type="scientific">Bagarius yarrelli</name>
    <name type="common">Goonch</name>
    <name type="synonym">Bagrus yarrelli</name>
    <dbReference type="NCBI Taxonomy" id="175774"/>
    <lineage>
        <taxon>Eukaryota</taxon>
        <taxon>Metazoa</taxon>
        <taxon>Chordata</taxon>
        <taxon>Craniata</taxon>
        <taxon>Vertebrata</taxon>
        <taxon>Euteleostomi</taxon>
        <taxon>Actinopterygii</taxon>
        <taxon>Neopterygii</taxon>
        <taxon>Teleostei</taxon>
        <taxon>Ostariophysi</taxon>
        <taxon>Siluriformes</taxon>
        <taxon>Sisoridae</taxon>
        <taxon>Sisorinae</taxon>
        <taxon>Bagarius</taxon>
    </lineage>
</organism>
<feature type="compositionally biased region" description="Polar residues" evidence="1">
    <location>
        <begin position="118"/>
        <end position="132"/>
    </location>
</feature>
<accession>A0A556UZK2</accession>
<dbReference type="AlphaFoldDB" id="A0A556UZK2"/>
<comment type="caution">
    <text evidence="2">The sequence shown here is derived from an EMBL/GenBank/DDBJ whole genome shotgun (WGS) entry which is preliminary data.</text>
</comment>
<evidence type="ECO:0000313" key="2">
    <source>
        <dbReference type="EMBL" id="TSQ23971.1"/>
    </source>
</evidence>
<evidence type="ECO:0000313" key="3">
    <source>
        <dbReference type="Proteomes" id="UP000319801"/>
    </source>
</evidence>
<feature type="compositionally biased region" description="Basic and acidic residues" evidence="1">
    <location>
        <begin position="246"/>
        <end position="269"/>
    </location>
</feature>
<reference evidence="2 3" key="1">
    <citation type="journal article" date="2019" name="Genome Biol. Evol.">
        <title>Whole-Genome Sequencing of the Giant Devil Catfish, Bagarius yarrelli.</title>
        <authorList>
            <person name="Jiang W."/>
            <person name="Lv Y."/>
            <person name="Cheng L."/>
            <person name="Yang K."/>
            <person name="Chao B."/>
            <person name="Wang X."/>
            <person name="Li Y."/>
            <person name="Pan X."/>
            <person name="You X."/>
            <person name="Zhang Y."/>
            <person name="Yang J."/>
            <person name="Li J."/>
            <person name="Zhang X."/>
            <person name="Liu S."/>
            <person name="Sun C."/>
            <person name="Yang J."/>
            <person name="Shi Q."/>
        </authorList>
    </citation>
    <scope>NUCLEOTIDE SEQUENCE [LARGE SCALE GENOMIC DNA]</scope>
    <source>
        <strain evidence="2">JWS20170419001</strain>
        <tissue evidence="2">Muscle</tissue>
    </source>
</reference>
<feature type="region of interest" description="Disordered" evidence="1">
    <location>
        <begin position="73"/>
        <end position="92"/>
    </location>
</feature>
<evidence type="ECO:0000256" key="1">
    <source>
        <dbReference type="SAM" id="MobiDB-lite"/>
    </source>
</evidence>
<feature type="region of interest" description="Disordered" evidence="1">
    <location>
        <begin position="109"/>
        <end position="133"/>
    </location>
</feature>
<protein>
    <submittedName>
        <fullName evidence="2">Uncharacterized protein</fullName>
    </submittedName>
</protein>
<feature type="region of interest" description="Disordered" evidence="1">
    <location>
        <begin position="223"/>
        <end position="282"/>
    </location>
</feature>